<proteinExistence type="predicted"/>
<keyword evidence="1" id="KW-0217">Developmental protein</keyword>
<dbReference type="STRING" id="29170.A0A368F3L4"/>
<sequence>MDSWSCVRNLTLARGARLIRINSRKLDISVSCPALISALKAKKKLQTNTEHFKPLIKTKCNRNIQFFVCSVFAPMCPEGMPQAVTSCRSVCEQVRPIFSFMLIPFLC</sequence>
<evidence type="ECO:0000259" key="4">
    <source>
        <dbReference type="PROSITE" id="PS50038"/>
    </source>
</evidence>
<gene>
    <name evidence="5" type="ORF">ANCCAN_27587</name>
</gene>
<reference evidence="5 6" key="1">
    <citation type="submission" date="2014-10" db="EMBL/GenBank/DDBJ databases">
        <title>Draft genome of the hookworm Ancylostoma caninum.</title>
        <authorList>
            <person name="Mitreva M."/>
        </authorList>
    </citation>
    <scope>NUCLEOTIDE SEQUENCE [LARGE SCALE GENOMIC DNA]</scope>
    <source>
        <strain evidence="5 6">Baltimore</strain>
    </source>
</reference>
<keyword evidence="6" id="KW-1185">Reference proteome</keyword>
<feature type="domain" description="FZ" evidence="4">
    <location>
        <begin position="50"/>
        <end position="107"/>
    </location>
</feature>
<dbReference type="AlphaFoldDB" id="A0A368F3L4"/>
<organism evidence="5 6">
    <name type="scientific">Ancylostoma caninum</name>
    <name type="common">Dog hookworm</name>
    <dbReference type="NCBI Taxonomy" id="29170"/>
    <lineage>
        <taxon>Eukaryota</taxon>
        <taxon>Metazoa</taxon>
        <taxon>Ecdysozoa</taxon>
        <taxon>Nematoda</taxon>
        <taxon>Chromadorea</taxon>
        <taxon>Rhabditida</taxon>
        <taxon>Rhabditina</taxon>
        <taxon>Rhabditomorpha</taxon>
        <taxon>Strongyloidea</taxon>
        <taxon>Ancylostomatidae</taxon>
        <taxon>Ancylostomatinae</taxon>
        <taxon>Ancylostoma</taxon>
    </lineage>
</organism>
<evidence type="ECO:0000256" key="1">
    <source>
        <dbReference type="ARBA" id="ARBA00022473"/>
    </source>
</evidence>
<dbReference type="SMART" id="SM00063">
    <property type="entry name" value="FRI"/>
    <property type="match status" value="1"/>
</dbReference>
<dbReference type="PROSITE" id="PS50038">
    <property type="entry name" value="FZ"/>
    <property type="match status" value="1"/>
</dbReference>
<accession>A0A368F3L4</accession>
<dbReference type="GO" id="GO:0035567">
    <property type="term" value="P:non-canonical Wnt signaling pathway"/>
    <property type="evidence" value="ECO:0007669"/>
    <property type="project" value="TreeGrafter"/>
</dbReference>
<keyword evidence="2" id="KW-1015">Disulfide bond</keyword>
<dbReference type="GO" id="GO:0060070">
    <property type="term" value="P:canonical Wnt signaling pathway"/>
    <property type="evidence" value="ECO:0007669"/>
    <property type="project" value="TreeGrafter"/>
</dbReference>
<comment type="caution">
    <text evidence="3">Lacks conserved residue(s) required for the propagation of feature annotation.</text>
</comment>
<dbReference type="EMBL" id="JOJR01006465">
    <property type="protein sequence ID" value="RCN26686.1"/>
    <property type="molecule type" value="Genomic_DNA"/>
</dbReference>
<evidence type="ECO:0000256" key="2">
    <source>
        <dbReference type="ARBA" id="ARBA00023157"/>
    </source>
</evidence>
<dbReference type="Proteomes" id="UP000252519">
    <property type="component" value="Unassembled WGS sequence"/>
</dbReference>
<evidence type="ECO:0000313" key="5">
    <source>
        <dbReference type="EMBL" id="RCN26686.1"/>
    </source>
</evidence>
<dbReference type="InterPro" id="IPR036790">
    <property type="entry name" value="Frizzled_dom_sf"/>
</dbReference>
<name>A0A368F3L4_ANCCA</name>
<dbReference type="InterPro" id="IPR020067">
    <property type="entry name" value="Frizzled_dom"/>
</dbReference>
<dbReference type="GO" id="GO:0005615">
    <property type="term" value="C:extracellular space"/>
    <property type="evidence" value="ECO:0007669"/>
    <property type="project" value="TreeGrafter"/>
</dbReference>
<dbReference type="PANTHER" id="PTHR11309:SF99">
    <property type="entry name" value="FRIZZLED-4"/>
    <property type="match status" value="1"/>
</dbReference>
<dbReference type="PANTHER" id="PTHR11309">
    <property type="entry name" value="FRIZZLED"/>
    <property type="match status" value="1"/>
</dbReference>
<evidence type="ECO:0000313" key="6">
    <source>
        <dbReference type="Proteomes" id="UP000252519"/>
    </source>
</evidence>
<dbReference type="OrthoDB" id="10053709at2759"/>
<protein>
    <recommendedName>
        <fullName evidence="4">FZ domain-containing protein</fullName>
    </recommendedName>
</protein>
<dbReference type="GO" id="GO:0017147">
    <property type="term" value="F:Wnt-protein binding"/>
    <property type="evidence" value="ECO:0007669"/>
    <property type="project" value="TreeGrafter"/>
</dbReference>
<dbReference type="Pfam" id="PF01392">
    <property type="entry name" value="Fz"/>
    <property type="match status" value="1"/>
</dbReference>
<comment type="caution">
    <text evidence="5">The sequence shown here is derived from an EMBL/GenBank/DDBJ whole genome shotgun (WGS) entry which is preliminary data.</text>
</comment>
<dbReference type="InterPro" id="IPR015526">
    <property type="entry name" value="Frizzled/SFRP"/>
</dbReference>
<dbReference type="Gene3D" id="1.10.2000.10">
    <property type="entry name" value="Frizzled cysteine-rich domain"/>
    <property type="match status" value="1"/>
</dbReference>
<dbReference type="SUPFAM" id="SSF63501">
    <property type="entry name" value="Frizzled cysteine-rich domain"/>
    <property type="match status" value="1"/>
</dbReference>
<evidence type="ECO:0000256" key="3">
    <source>
        <dbReference type="PROSITE-ProRule" id="PRU00090"/>
    </source>
</evidence>